<keyword evidence="6 9" id="KW-0539">Nucleus</keyword>
<protein>
    <recommendedName>
        <fullName evidence="9">RNA polymerase II subunit A C-terminal domain phosphatase SSU72</fullName>
        <shortName evidence="9">CTD phosphatase SSU72</shortName>
        <ecNumber evidence="9">3.1.3.16</ecNumber>
    </recommendedName>
</protein>
<dbReference type="GO" id="GO:0005634">
    <property type="term" value="C:nucleus"/>
    <property type="evidence" value="ECO:0007669"/>
    <property type="project" value="UniProtKB-SubCell"/>
</dbReference>
<evidence type="ECO:0000256" key="1">
    <source>
        <dbReference type="ARBA" id="ARBA00004123"/>
    </source>
</evidence>
<keyword evidence="5 9" id="KW-0904">Protein phosphatase</keyword>
<evidence type="ECO:0000256" key="9">
    <source>
        <dbReference type="RuleBase" id="RU369031"/>
    </source>
</evidence>
<dbReference type="GO" id="GO:0004722">
    <property type="term" value="F:protein serine/threonine phosphatase activity"/>
    <property type="evidence" value="ECO:0007669"/>
    <property type="project" value="UniProtKB-UniRule"/>
</dbReference>
<dbReference type="Pfam" id="PF04722">
    <property type="entry name" value="Ssu72"/>
    <property type="match status" value="1"/>
</dbReference>
<comment type="caution">
    <text evidence="10">The sequence shown here is derived from an EMBL/GenBank/DDBJ whole genome shotgun (WGS) entry which is preliminary data.</text>
</comment>
<evidence type="ECO:0000256" key="3">
    <source>
        <dbReference type="ARBA" id="ARBA00022664"/>
    </source>
</evidence>
<dbReference type="GO" id="GO:0006397">
    <property type="term" value="P:mRNA processing"/>
    <property type="evidence" value="ECO:0007669"/>
    <property type="project" value="UniProtKB-KW"/>
</dbReference>
<dbReference type="InterPro" id="IPR006811">
    <property type="entry name" value="RNA_pol_II_suA"/>
</dbReference>
<organism evidence="10 11">
    <name type="scientific">Muntiacus reevesi</name>
    <name type="common">Reeves' muntjac</name>
    <name type="synonym">Cervus reevesi</name>
    <dbReference type="NCBI Taxonomy" id="9886"/>
    <lineage>
        <taxon>Eukaryota</taxon>
        <taxon>Metazoa</taxon>
        <taxon>Chordata</taxon>
        <taxon>Craniata</taxon>
        <taxon>Vertebrata</taxon>
        <taxon>Euteleostomi</taxon>
        <taxon>Mammalia</taxon>
        <taxon>Eutheria</taxon>
        <taxon>Laurasiatheria</taxon>
        <taxon>Artiodactyla</taxon>
        <taxon>Ruminantia</taxon>
        <taxon>Pecora</taxon>
        <taxon>Cervidae</taxon>
        <taxon>Muntiacinae</taxon>
        <taxon>Muntiacus</taxon>
    </lineage>
</organism>
<evidence type="ECO:0000256" key="4">
    <source>
        <dbReference type="ARBA" id="ARBA00022801"/>
    </source>
</evidence>
<comment type="function">
    <text evidence="9">Protein phosphatase that catalyzes the dephosphorylation of the C-terminal domain of RNA polymerase II. Plays a role in RNA processing and termination.</text>
</comment>
<evidence type="ECO:0000313" key="11">
    <source>
        <dbReference type="Proteomes" id="UP000326062"/>
    </source>
</evidence>
<comment type="catalytic activity">
    <reaction evidence="7 9">
        <text>O-phospho-L-seryl-[protein] + H2O = L-seryl-[protein] + phosphate</text>
        <dbReference type="Rhea" id="RHEA:20629"/>
        <dbReference type="Rhea" id="RHEA-COMP:9863"/>
        <dbReference type="Rhea" id="RHEA-COMP:11604"/>
        <dbReference type="ChEBI" id="CHEBI:15377"/>
        <dbReference type="ChEBI" id="CHEBI:29999"/>
        <dbReference type="ChEBI" id="CHEBI:43474"/>
        <dbReference type="ChEBI" id="CHEBI:83421"/>
        <dbReference type="EC" id="3.1.3.16"/>
    </reaction>
</comment>
<reference evidence="10 11" key="1">
    <citation type="submission" date="2019-06" db="EMBL/GenBank/DDBJ databases">
        <title>Discovery of a novel chromosome fission-fusion reversal in muntjac.</title>
        <authorList>
            <person name="Mudd A.B."/>
            <person name="Bredeson J.V."/>
            <person name="Baum R."/>
            <person name="Hockemeyer D."/>
            <person name="Rokhsar D.S."/>
        </authorList>
    </citation>
    <scope>NUCLEOTIDE SEQUENCE [LARGE SCALE GENOMIC DNA]</scope>
    <source>
        <strain evidence="10">UCam_UCB_Mr</strain>
        <tissue evidence="10">Fibroblast cell line</tissue>
    </source>
</reference>
<dbReference type="EC" id="3.1.3.16" evidence="9"/>
<evidence type="ECO:0000256" key="5">
    <source>
        <dbReference type="ARBA" id="ARBA00022912"/>
    </source>
</evidence>
<name>A0A5N3XNT4_MUNRE</name>
<comment type="catalytic activity">
    <reaction evidence="8 9">
        <text>O-phospho-L-threonyl-[protein] + H2O = L-threonyl-[protein] + phosphate</text>
        <dbReference type="Rhea" id="RHEA:47004"/>
        <dbReference type="Rhea" id="RHEA-COMP:11060"/>
        <dbReference type="Rhea" id="RHEA-COMP:11605"/>
        <dbReference type="ChEBI" id="CHEBI:15377"/>
        <dbReference type="ChEBI" id="CHEBI:30013"/>
        <dbReference type="ChEBI" id="CHEBI:43474"/>
        <dbReference type="ChEBI" id="CHEBI:61977"/>
        <dbReference type="EC" id="3.1.3.16"/>
    </reaction>
</comment>
<dbReference type="Gene3D" id="3.40.50.2300">
    <property type="match status" value="1"/>
</dbReference>
<evidence type="ECO:0000256" key="2">
    <source>
        <dbReference type="ARBA" id="ARBA00008978"/>
    </source>
</evidence>
<dbReference type="AlphaFoldDB" id="A0A5N3XNT4"/>
<dbReference type="Proteomes" id="UP000326062">
    <property type="component" value="Chromosome 6"/>
</dbReference>
<evidence type="ECO:0000256" key="7">
    <source>
        <dbReference type="ARBA" id="ARBA00047761"/>
    </source>
</evidence>
<evidence type="ECO:0000313" key="10">
    <source>
        <dbReference type="EMBL" id="KAB0375586.1"/>
    </source>
</evidence>
<comment type="similarity">
    <text evidence="2 9">Belongs to the SSU72 phosphatase family.</text>
</comment>
<gene>
    <name evidence="10" type="ORF">FD755_012229</name>
</gene>
<accession>A0A5N3XNT4</accession>
<keyword evidence="11" id="KW-1185">Reference proteome</keyword>
<dbReference type="EMBL" id="VCEB01000006">
    <property type="protein sequence ID" value="KAB0375586.1"/>
    <property type="molecule type" value="Genomic_DNA"/>
</dbReference>
<keyword evidence="3 9" id="KW-0507">mRNA processing</keyword>
<comment type="subcellular location">
    <subcellularLocation>
        <location evidence="1 9">Nucleus</location>
    </subcellularLocation>
</comment>
<dbReference type="PANTHER" id="PTHR20383">
    <property type="entry name" value="RNA POLYMERASE II SUBUNIT A C-TERMINAL DOMAIN PHOSPHATASE"/>
    <property type="match status" value="1"/>
</dbReference>
<proteinExistence type="inferred from homology"/>
<keyword evidence="4 9" id="KW-0378">Hydrolase</keyword>
<sequence>MSNMNRSMEAQASSGGKGLASGLSELDPQSGSQVWHAVALWFIIFSTTYEHMHKEILCKDQECYRNNVILHILGEKNERIKSCQERFQEYKDHFDVIFTCQESIYISETCQTVHMINVDMAYSQENAICGSLTICSLTELLLAVGGKAGRCFRHTVCFH</sequence>
<evidence type="ECO:0000256" key="6">
    <source>
        <dbReference type="ARBA" id="ARBA00023242"/>
    </source>
</evidence>
<evidence type="ECO:0000256" key="8">
    <source>
        <dbReference type="ARBA" id="ARBA00048336"/>
    </source>
</evidence>